<keyword evidence="8" id="KW-1185">Reference proteome</keyword>
<evidence type="ECO:0000259" key="5">
    <source>
        <dbReference type="Pfam" id="PF02650"/>
    </source>
</evidence>
<keyword evidence="3 4" id="KW-0131">Cell cycle</keyword>
<accession>A0A1H7KP86</accession>
<sequence length="259" mass="28745">MVAEMSGIFLMEGINAFQNYSDEPLNRKVFTLLNKTLNIGKDVTALSTDVLLETKKMLKLSDDSEIANDLVIQQPCCKRSFIRGAFLAAGSISDPNKGYHFEIVCNTEAMASQLTKVMNTFDVEAKYVSRNGKYVVYLKEGAQIVEILRVMEAAHSVMELENIRVVKEVRGTINRKVNCETANIGKTVNAAVRQIEAIHLLDEKLGLDTLPPQLQEIAQVRLDNPDTPLGALGQYLDPPIGKSGVNHRLKKLVQMAEQL</sequence>
<dbReference type="HAMAP" id="MF_01420">
    <property type="entry name" value="HTH_type_WhiA"/>
    <property type="match status" value="1"/>
</dbReference>
<gene>
    <name evidence="4" type="primary">whiA</name>
    <name evidence="7" type="ORF">SAMN02910377_02070</name>
</gene>
<evidence type="ECO:0000256" key="3">
    <source>
        <dbReference type="ARBA" id="ARBA00023306"/>
    </source>
</evidence>
<evidence type="ECO:0000313" key="7">
    <source>
        <dbReference type="EMBL" id="SEK87747.1"/>
    </source>
</evidence>
<dbReference type="Pfam" id="PF14527">
    <property type="entry name" value="LAGLIDADG_WhiA"/>
    <property type="match status" value="1"/>
</dbReference>
<evidence type="ECO:0000259" key="6">
    <source>
        <dbReference type="Pfam" id="PF14527"/>
    </source>
</evidence>
<dbReference type="PANTHER" id="PTHR37307:SF1">
    <property type="entry name" value="CELL DIVISION PROTEIN WHIA-RELATED"/>
    <property type="match status" value="1"/>
</dbReference>
<dbReference type="InterPro" id="IPR003802">
    <property type="entry name" value="Sporulation_regulator_WhiA"/>
</dbReference>
<evidence type="ECO:0000313" key="8">
    <source>
        <dbReference type="Proteomes" id="UP000182321"/>
    </source>
</evidence>
<dbReference type="EMBL" id="FNZX01000013">
    <property type="protein sequence ID" value="SEK87747.1"/>
    <property type="molecule type" value="Genomic_DNA"/>
</dbReference>
<dbReference type="SUPFAM" id="SSF55608">
    <property type="entry name" value="Homing endonucleases"/>
    <property type="match status" value="1"/>
</dbReference>
<organism evidence="7 8">
    <name type="scientific">Pseudobutyrivibrio ruminis</name>
    <dbReference type="NCBI Taxonomy" id="46206"/>
    <lineage>
        <taxon>Bacteria</taxon>
        <taxon>Bacillati</taxon>
        <taxon>Bacillota</taxon>
        <taxon>Clostridia</taxon>
        <taxon>Lachnospirales</taxon>
        <taxon>Lachnospiraceae</taxon>
        <taxon>Pseudobutyrivibrio</taxon>
    </lineage>
</organism>
<evidence type="ECO:0000256" key="4">
    <source>
        <dbReference type="HAMAP-Rule" id="MF_01420"/>
    </source>
</evidence>
<dbReference type="Proteomes" id="UP000182321">
    <property type="component" value="Unassembled WGS sequence"/>
</dbReference>
<reference evidence="8" key="1">
    <citation type="submission" date="2016-10" db="EMBL/GenBank/DDBJ databases">
        <authorList>
            <person name="Varghese N."/>
        </authorList>
    </citation>
    <scope>NUCLEOTIDE SEQUENCE [LARGE SCALE GENOMIC DNA]</scope>
    <source>
        <strain evidence="8">ACV-9</strain>
    </source>
</reference>
<dbReference type="InterPro" id="IPR039518">
    <property type="entry name" value="WhiA_LAGLIDADG_dom"/>
</dbReference>
<dbReference type="InterPro" id="IPR023054">
    <property type="entry name" value="Sporulation_regulator_WhiA_C"/>
</dbReference>
<feature type="domain" description="Sporulation regulator WhiA C-terminal" evidence="5">
    <location>
        <begin position="173"/>
        <end position="256"/>
    </location>
</feature>
<name>A0A1H7KP86_9FIRM</name>
<comment type="function">
    <text evidence="4">Involved in cell division and chromosome segregation.</text>
</comment>
<dbReference type="AlphaFoldDB" id="A0A1H7KP86"/>
<dbReference type="Gene3D" id="3.10.28.10">
    <property type="entry name" value="Homing endonucleases"/>
    <property type="match status" value="1"/>
</dbReference>
<dbReference type="NCBIfam" id="TIGR00647">
    <property type="entry name" value="DNA_bind_WhiA"/>
    <property type="match status" value="1"/>
</dbReference>
<dbReference type="GO" id="GO:0003677">
    <property type="term" value="F:DNA binding"/>
    <property type="evidence" value="ECO:0007669"/>
    <property type="project" value="UniProtKB-UniRule"/>
</dbReference>
<proteinExistence type="inferred from homology"/>
<dbReference type="GO" id="GO:0043937">
    <property type="term" value="P:regulation of sporulation"/>
    <property type="evidence" value="ECO:0007669"/>
    <property type="project" value="InterPro"/>
</dbReference>
<feature type="domain" description="WhiA LAGLIDADG-like" evidence="6">
    <location>
        <begin position="79"/>
        <end position="170"/>
    </location>
</feature>
<comment type="similarity">
    <text evidence="4">Belongs to the WhiA family.</text>
</comment>
<dbReference type="GO" id="GO:0051301">
    <property type="term" value="P:cell division"/>
    <property type="evidence" value="ECO:0007669"/>
    <property type="project" value="UniProtKB-UniRule"/>
</dbReference>
<evidence type="ECO:0000256" key="1">
    <source>
        <dbReference type="ARBA" id="ARBA00022618"/>
    </source>
</evidence>
<evidence type="ECO:0000256" key="2">
    <source>
        <dbReference type="ARBA" id="ARBA00023125"/>
    </source>
</evidence>
<dbReference type="PANTHER" id="PTHR37307">
    <property type="entry name" value="CELL DIVISION PROTEIN WHIA-RELATED"/>
    <property type="match status" value="1"/>
</dbReference>
<dbReference type="InterPro" id="IPR027434">
    <property type="entry name" value="Homing_endonucl"/>
</dbReference>
<dbReference type="Pfam" id="PF02650">
    <property type="entry name" value="HTH_WhiA"/>
    <property type="match status" value="1"/>
</dbReference>
<protein>
    <recommendedName>
        <fullName evidence="4">Probable cell division protein WhiA</fullName>
    </recommendedName>
</protein>
<keyword evidence="2 4" id="KW-0238">DNA-binding</keyword>
<keyword evidence="1 4" id="KW-0132">Cell division</keyword>